<dbReference type="PANTHER" id="PTHR43004:SF8">
    <property type="entry name" value="FAD-BINDING DOMAIN-CONTAINING PROTEIN-RELATED"/>
    <property type="match status" value="1"/>
</dbReference>
<keyword evidence="4" id="KW-0560">Oxidoreductase</keyword>
<dbReference type="Gene3D" id="3.50.50.60">
    <property type="entry name" value="FAD/NAD(P)-binding domain"/>
    <property type="match status" value="1"/>
</dbReference>
<feature type="domain" description="FAD-binding" evidence="3">
    <location>
        <begin position="4"/>
        <end position="367"/>
    </location>
</feature>
<evidence type="ECO:0000256" key="2">
    <source>
        <dbReference type="ARBA" id="ARBA00022827"/>
    </source>
</evidence>
<proteinExistence type="predicted"/>
<dbReference type="GO" id="GO:0071949">
    <property type="term" value="F:FAD binding"/>
    <property type="evidence" value="ECO:0007669"/>
    <property type="project" value="InterPro"/>
</dbReference>
<keyword evidence="4" id="KW-0503">Monooxygenase</keyword>
<dbReference type="PANTHER" id="PTHR43004">
    <property type="entry name" value="TRK SYSTEM POTASSIUM UPTAKE PROTEIN"/>
    <property type="match status" value="1"/>
</dbReference>
<accession>A0A6J4SSE3</accession>
<keyword evidence="2" id="KW-0274">FAD</keyword>
<dbReference type="GO" id="GO:0016709">
    <property type="term" value="F:oxidoreductase activity, acting on paired donors, with incorporation or reduction of molecular oxygen, NAD(P)H as one donor, and incorporation of one atom of oxygen"/>
    <property type="evidence" value="ECO:0007669"/>
    <property type="project" value="UniProtKB-ARBA"/>
</dbReference>
<dbReference type="AlphaFoldDB" id="A0A6J4SSE3"/>
<dbReference type="Pfam" id="PF21274">
    <property type="entry name" value="Rng_hyd_C"/>
    <property type="match status" value="1"/>
</dbReference>
<reference evidence="4" key="1">
    <citation type="submission" date="2020-02" db="EMBL/GenBank/DDBJ databases">
        <authorList>
            <person name="Meier V. D."/>
        </authorList>
    </citation>
    <scope>NUCLEOTIDE SEQUENCE</scope>
    <source>
        <strain evidence="4">AVDCRST_MAG13</strain>
    </source>
</reference>
<dbReference type="SUPFAM" id="SSF51905">
    <property type="entry name" value="FAD/NAD(P)-binding domain"/>
    <property type="match status" value="1"/>
</dbReference>
<dbReference type="Gene3D" id="3.30.9.10">
    <property type="entry name" value="D-Amino Acid Oxidase, subunit A, domain 2"/>
    <property type="match status" value="1"/>
</dbReference>
<evidence type="ECO:0000259" key="3">
    <source>
        <dbReference type="Pfam" id="PF01494"/>
    </source>
</evidence>
<protein>
    <submittedName>
        <fullName evidence="4">FAD-binding monooxygenase, PheA/TfdB family, similarity to 2,4-dichlorophenol 6-monooxygenase</fullName>
    </submittedName>
</protein>
<evidence type="ECO:0000313" key="4">
    <source>
        <dbReference type="EMBL" id="CAA9504017.1"/>
    </source>
</evidence>
<keyword evidence="1" id="KW-0285">Flavoprotein</keyword>
<dbReference type="Pfam" id="PF01494">
    <property type="entry name" value="FAD_binding_3"/>
    <property type="match status" value="1"/>
</dbReference>
<name>A0A6J4SSE3_9ACTN</name>
<dbReference type="InterPro" id="IPR050641">
    <property type="entry name" value="RIFMO-like"/>
</dbReference>
<dbReference type="PRINTS" id="PR00420">
    <property type="entry name" value="RNGMNOXGNASE"/>
</dbReference>
<sequence>MSVETDVLIVGSGPAGSTAAALLSSYGIDNIVVTKYRWTANTPRAHITNQGALEVFRDLGIEPAVMREATHQHLMGNNVFCESLAGEELGRLRTWGTHPSRMADYTLASPTRMCDIPQDLLEPILVRTAAERGTRMRFDTEYLRLEQDAGGVTATVRDRVGGHEYPIRAKYLIGADGGRSQVAQDVGLPMEGRMDVAGSMNIVFHADLSRYVAHRPSVLYWVLQPGSDVGGIGMGLVRMVRPWTEWLIVWGYDISAPPPEVDEAFATRIAHELIGDDTVPITIRSTSVWSNNHMSAREYASGRVFCMGDACHRHPPSNGLGSNTSVQDAYNLAWKLAMVVRGQAGPALLDTYTEERAPIGKQVVDRANQSIAEFGPIFDSLGMLGAQDPAQMRANMQARKDATPEAAEQRAKLRAAIELKNYEFNAHGVELNQRYRSSAVVGDGTPEPAFERDPELYHQATTWPGARLPHCWVGVGGREVSTRDLAGHGRFALLTGIGGEPWVDAAAAVGARLGVEVAAYVIGPGREVLDIYDDWARLSEVQESGCVLVRPDGFVAWRAAVRAADCDAALGDVLARLLGRSAAGRSPATTGRELAEA</sequence>
<dbReference type="InterPro" id="IPR036188">
    <property type="entry name" value="FAD/NAD-bd_sf"/>
</dbReference>
<gene>
    <name evidence="4" type="ORF">AVDCRST_MAG13-2437</name>
</gene>
<dbReference type="EMBL" id="CADCVO010000387">
    <property type="protein sequence ID" value="CAA9504017.1"/>
    <property type="molecule type" value="Genomic_DNA"/>
</dbReference>
<evidence type="ECO:0000256" key="1">
    <source>
        <dbReference type="ARBA" id="ARBA00022630"/>
    </source>
</evidence>
<organism evidence="4">
    <name type="scientific">uncultured Solirubrobacteraceae bacterium</name>
    <dbReference type="NCBI Taxonomy" id="1162706"/>
    <lineage>
        <taxon>Bacteria</taxon>
        <taxon>Bacillati</taxon>
        <taxon>Actinomycetota</taxon>
        <taxon>Thermoleophilia</taxon>
        <taxon>Solirubrobacterales</taxon>
        <taxon>Solirubrobacteraceae</taxon>
        <taxon>environmental samples</taxon>
    </lineage>
</organism>
<dbReference type="Gene3D" id="3.40.30.120">
    <property type="match status" value="1"/>
</dbReference>
<dbReference type="InterPro" id="IPR002938">
    <property type="entry name" value="FAD-bd"/>
</dbReference>